<feature type="compositionally biased region" description="Polar residues" evidence="1">
    <location>
        <begin position="99"/>
        <end position="116"/>
    </location>
</feature>
<dbReference type="InterPro" id="IPR036028">
    <property type="entry name" value="SH3-like_dom_sf"/>
</dbReference>
<dbReference type="EMBL" id="JAODUP010000816">
    <property type="protein sequence ID" value="KAK2143740.1"/>
    <property type="molecule type" value="Genomic_DNA"/>
</dbReference>
<evidence type="ECO:0000313" key="2">
    <source>
        <dbReference type="EMBL" id="KAK2143740.1"/>
    </source>
</evidence>
<sequence>MSNTQIIYCWRDTLSDASRGSTFQFRQGDVITLLDEKPSRDDWVCGIVDESGAKGEFPTDTIYILPAIEKPPAEFLAIFRRMSATDVGTLPRRRGAVKLTNSAGGSSDTQKVESSA</sequence>
<protein>
    <recommendedName>
        <fullName evidence="4">SH3 domain-containing protein</fullName>
    </recommendedName>
</protein>
<dbReference type="Proteomes" id="UP001208570">
    <property type="component" value="Unassembled WGS sequence"/>
</dbReference>
<dbReference type="AlphaFoldDB" id="A0AAD9MSF8"/>
<feature type="region of interest" description="Disordered" evidence="1">
    <location>
        <begin position="95"/>
        <end position="116"/>
    </location>
</feature>
<comment type="caution">
    <text evidence="2">The sequence shown here is derived from an EMBL/GenBank/DDBJ whole genome shotgun (WGS) entry which is preliminary data.</text>
</comment>
<dbReference type="SUPFAM" id="SSF50044">
    <property type="entry name" value="SH3-domain"/>
    <property type="match status" value="1"/>
</dbReference>
<gene>
    <name evidence="2" type="ORF">LSH36_816g00072</name>
</gene>
<evidence type="ECO:0000313" key="3">
    <source>
        <dbReference type="Proteomes" id="UP001208570"/>
    </source>
</evidence>
<reference evidence="2" key="1">
    <citation type="journal article" date="2023" name="Mol. Biol. Evol.">
        <title>Third-Generation Sequencing Reveals the Adaptive Role of the Epigenome in Three Deep-Sea Polychaetes.</title>
        <authorList>
            <person name="Perez M."/>
            <person name="Aroh O."/>
            <person name="Sun Y."/>
            <person name="Lan Y."/>
            <person name="Juniper S.K."/>
            <person name="Young C.R."/>
            <person name="Angers B."/>
            <person name="Qian P.Y."/>
        </authorList>
    </citation>
    <scope>NUCLEOTIDE SEQUENCE</scope>
    <source>
        <strain evidence="2">P08H-3</strain>
    </source>
</reference>
<organism evidence="2 3">
    <name type="scientific">Paralvinella palmiformis</name>
    <dbReference type="NCBI Taxonomy" id="53620"/>
    <lineage>
        <taxon>Eukaryota</taxon>
        <taxon>Metazoa</taxon>
        <taxon>Spiralia</taxon>
        <taxon>Lophotrochozoa</taxon>
        <taxon>Annelida</taxon>
        <taxon>Polychaeta</taxon>
        <taxon>Sedentaria</taxon>
        <taxon>Canalipalpata</taxon>
        <taxon>Terebellida</taxon>
        <taxon>Terebelliformia</taxon>
        <taxon>Alvinellidae</taxon>
        <taxon>Paralvinella</taxon>
    </lineage>
</organism>
<dbReference type="Gene3D" id="2.30.30.40">
    <property type="entry name" value="SH3 Domains"/>
    <property type="match status" value="1"/>
</dbReference>
<evidence type="ECO:0008006" key="4">
    <source>
        <dbReference type="Google" id="ProtNLM"/>
    </source>
</evidence>
<evidence type="ECO:0000256" key="1">
    <source>
        <dbReference type="SAM" id="MobiDB-lite"/>
    </source>
</evidence>
<name>A0AAD9MSF8_9ANNE</name>
<accession>A0AAD9MSF8</accession>
<proteinExistence type="predicted"/>
<keyword evidence="3" id="KW-1185">Reference proteome</keyword>